<organism evidence="1 2">
    <name type="scientific">Methylobacterium adhaesivum</name>
    <dbReference type="NCBI Taxonomy" id="333297"/>
    <lineage>
        <taxon>Bacteria</taxon>
        <taxon>Pseudomonadati</taxon>
        <taxon>Pseudomonadota</taxon>
        <taxon>Alphaproteobacteria</taxon>
        <taxon>Hyphomicrobiales</taxon>
        <taxon>Methylobacteriaceae</taxon>
        <taxon>Methylobacterium</taxon>
    </lineage>
</organism>
<dbReference type="RefSeq" id="WP_238227576.1">
    <property type="nucleotide sequence ID" value="NZ_BPQD01000030.1"/>
</dbReference>
<dbReference type="Proteomes" id="UP001224644">
    <property type="component" value="Unassembled WGS sequence"/>
</dbReference>
<keyword evidence="2" id="KW-1185">Reference proteome</keyword>
<reference evidence="2" key="1">
    <citation type="journal article" date="2019" name="Int. J. Syst. Evol. Microbiol.">
        <title>The Global Catalogue of Microorganisms (GCM) 10K type strain sequencing project: providing services to taxonomists for standard genome sequencing and annotation.</title>
        <authorList>
            <consortium name="The Broad Institute Genomics Platform"/>
            <consortium name="The Broad Institute Genome Sequencing Center for Infectious Disease"/>
            <person name="Wu L."/>
            <person name="Ma J."/>
        </authorList>
    </citation>
    <scope>NUCLEOTIDE SEQUENCE [LARGE SCALE GENOMIC DNA]</scope>
    <source>
        <strain evidence="2">CECT 7069</strain>
    </source>
</reference>
<sequence length="68" mass="7485">MTLLHRIGRFLQASLRLFVRALTGGFDALVGPVGRLNDRIEAHLLDRTRLLRAHYAATSNTGDGQRGA</sequence>
<evidence type="ECO:0000313" key="2">
    <source>
        <dbReference type="Proteomes" id="UP001224644"/>
    </source>
</evidence>
<comment type="caution">
    <text evidence="1">The sequence shown here is derived from an EMBL/GenBank/DDBJ whole genome shotgun (WGS) entry which is preliminary data.</text>
</comment>
<gene>
    <name evidence="1" type="ORF">QWZ12_07220</name>
</gene>
<proteinExistence type="predicted"/>
<name>A0ABT8BFT3_9HYPH</name>
<accession>A0ABT8BFT3</accession>
<evidence type="ECO:0008006" key="3">
    <source>
        <dbReference type="Google" id="ProtNLM"/>
    </source>
</evidence>
<dbReference type="EMBL" id="JAUFPX010000004">
    <property type="protein sequence ID" value="MDN3590405.1"/>
    <property type="molecule type" value="Genomic_DNA"/>
</dbReference>
<evidence type="ECO:0000313" key="1">
    <source>
        <dbReference type="EMBL" id="MDN3590405.1"/>
    </source>
</evidence>
<protein>
    <recommendedName>
        <fullName evidence="3">Secreted protein</fullName>
    </recommendedName>
</protein>